<sequence>MEKTGGGPEAAYATRATARTPQEPTPRRSLMGSAARALMVAGFLAGIGGVGSGCLTRKVSGEPPTTKINYNTRIRQSAIDKLDLLFAIDNSSSMGDKQKLFSEAVPALITRLLTPDCISDSNGGVVERVGGACPTGSKPEFEPVQDIHIAIVSSSLGDRGTGATCGTDTTRFDDDKGRLLNRPPTADTAPSNFLAWLPPVEKNKEKRAKLKKGEDVTPQDDQQLLVNDFSSLVVGVGQNGCGYEAQLESAYRFLVQPDPYESISLVPSGGDQIAQLNGVDNTILAQRAKFLREDSLVAIIMLTDENESNVDPLAVGGHGYYYTDRSTHVAGGTAACAQNPNDDACFSCYQTNAKGKPECRDANDQVIPLSDKDDNPNVRFYEMKRRFGVDPRYPIERYINGFSKAKVPDRRGEHPANAEGKPSFNYVGQTNCTSPLFAKNLPKDGKADAAGLDALCNLPKGSRTDDLVFLAVIGGVPWQLLTTKPDDLTDDNKAEFKDSLDVTDWNRILGPDPLHYKFDGINARMRESIAKRAGLAEASTSGAANGGEWDTAFKDLQYACTFKLPTPRDCTNKAEKDACDCSTDDSGNLLSQSSLCELDPKSGKKTLQTRGKAYPTVSELSVARALDKQGIVASLCPRSLEGGVKNPTYGYNPAVRTIINRLKDALNERCIPQPLEEASDGTVPCLVLERLPQTGDQATACDPAKNREQPDPGILARYKEQLKNDGEPQEVLDQPVCAIKQLTGTQLVNNSCVNSTKGGWCYVTRKKSPNEKCAQAVKFSNQDKPVNGATIDLACIEEPPKTAGGDGGTP</sequence>
<dbReference type="EMBL" id="CP089984">
    <property type="protein sequence ID" value="WXB18727.1"/>
    <property type="molecule type" value="Genomic_DNA"/>
</dbReference>
<feature type="region of interest" description="Disordered" evidence="1">
    <location>
        <begin position="160"/>
        <end position="185"/>
    </location>
</feature>
<feature type="region of interest" description="Disordered" evidence="1">
    <location>
        <begin position="1"/>
        <end position="30"/>
    </location>
</feature>
<name>A0ABZ2M893_9BACT</name>
<reference evidence="2 3" key="1">
    <citation type="submission" date="2021-12" db="EMBL/GenBank/DDBJ databases">
        <title>Discovery of the Pendulisporaceae a myxobacterial family with distinct sporulation behavior and unique specialized metabolism.</title>
        <authorList>
            <person name="Garcia R."/>
            <person name="Popoff A."/>
            <person name="Bader C.D."/>
            <person name="Loehr J."/>
            <person name="Walesch S."/>
            <person name="Walt C."/>
            <person name="Boldt J."/>
            <person name="Bunk B."/>
            <person name="Haeckl F.J.F.P.J."/>
            <person name="Gunesch A.P."/>
            <person name="Birkelbach J."/>
            <person name="Nuebel U."/>
            <person name="Pietschmann T."/>
            <person name="Bach T."/>
            <person name="Mueller R."/>
        </authorList>
    </citation>
    <scope>NUCLEOTIDE SEQUENCE [LARGE SCALE GENOMIC DNA]</scope>
    <source>
        <strain evidence="2 3">MSr11954</strain>
    </source>
</reference>
<accession>A0ABZ2M893</accession>
<organism evidence="2 3">
    <name type="scientific">Pendulispora albinea</name>
    <dbReference type="NCBI Taxonomy" id="2741071"/>
    <lineage>
        <taxon>Bacteria</taxon>
        <taxon>Pseudomonadati</taxon>
        <taxon>Myxococcota</taxon>
        <taxon>Myxococcia</taxon>
        <taxon>Myxococcales</taxon>
        <taxon>Sorangiineae</taxon>
        <taxon>Pendulisporaceae</taxon>
        <taxon>Pendulispora</taxon>
    </lineage>
</organism>
<feature type="compositionally biased region" description="Low complexity" evidence="1">
    <location>
        <begin position="10"/>
        <end position="20"/>
    </location>
</feature>
<evidence type="ECO:0000313" key="3">
    <source>
        <dbReference type="Proteomes" id="UP001370348"/>
    </source>
</evidence>
<evidence type="ECO:0000313" key="2">
    <source>
        <dbReference type="EMBL" id="WXB18727.1"/>
    </source>
</evidence>
<protein>
    <recommendedName>
        <fullName evidence="4">VWFA domain-containing protein</fullName>
    </recommendedName>
</protein>
<evidence type="ECO:0008006" key="4">
    <source>
        <dbReference type="Google" id="ProtNLM"/>
    </source>
</evidence>
<dbReference type="RefSeq" id="WP_394828355.1">
    <property type="nucleotide sequence ID" value="NZ_CP089984.1"/>
</dbReference>
<evidence type="ECO:0000256" key="1">
    <source>
        <dbReference type="SAM" id="MobiDB-lite"/>
    </source>
</evidence>
<dbReference type="Proteomes" id="UP001370348">
    <property type="component" value="Chromosome"/>
</dbReference>
<gene>
    <name evidence="2" type="ORF">LZC94_16005</name>
</gene>
<proteinExistence type="predicted"/>
<keyword evidence="3" id="KW-1185">Reference proteome</keyword>